<dbReference type="Gene3D" id="3.40.50.2000">
    <property type="entry name" value="Glycogen Phosphorylase B"/>
    <property type="match status" value="1"/>
</dbReference>
<dbReference type="PANTHER" id="PTHR46401">
    <property type="entry name" value="GLYCOSYLTRANSFERASE WBBK-RELATED"/>
    <property type="match status" value="1"/>
</dbReference>
<accession>A0A4Y8SQI0</accession>
<dbReference type="SUPFAM" id="SSF53756">
    <property type="entry name" value="UDP-Glycosyltransferase/glycogen phosphorylase"/>
    <property type="match status" value="1"/>
</dbReference>
<keyword evidence="2" id="KW-0808">Transferase</keyword>
<gene>
    <name evidence="2" type="ORF">E2R66_01460</name>
</gene>
<protein>
    <submittedName>
        <fullName evidence="2">Glycosyltransferase</fullName>
    </submittedName>
</protein>
<organism evidence="2 3">
    <name type="scientific">Mucilaginibacter psychrotolerans</name>
    <dbReference type="NCBI Taxonomy" id="1524096"/>
    <lineage>
        <taxon>Bacteria</taxon>
        <taxon>Pseudomonadati</taxon>
        <taxon>Bacteroidota</taxon>
        <taxon>Sphingobacteriia</taxon>
        <taxon>Sphingobacteriales</taxon>
        <taxon>Sphingobacteriaceae</taxon>
        <taxon>Mucilaginibacter</taxon>
    </lineage>
</organism>
<keyword evidence="3" id="KW-1185">Reference proteome</keyword>
<dbReference type="GO" id="GO:0016757">
    <property type="term" value="F:glycosyltransferase activity"/>
    <property type="evidence" value="ECO:0007669"/>
    <property type="project" value="InterPro"/>
</dbReference>
<dbReference type="PANTHER" id="PTHR46401:SF8">
    <property type="entry name" value="BLL6006 PROTEIN"/>
    <property type="match status" value="1"/>
</dbReference>
<feature type="domain" description="Glycosyl transferase family 1" evidence="1">
    <location>
        <begin position="208"/>
        <end position="358"/>
    </location>
</feature>
<evidence type="ECO:0000313" key="3">
    <source>
        <dbReference type="Proteomes" id="UP000297540"/>
    </source>
</evidence>
<name>A0A4Y8SQI0_9SPHI</name>
<comment type="caution">
    <text evidence="2">The sequence shown here is derived from an EMBL/GenBank/DDBJ whole genome shotgun (WGS) entry which is preliminary data.</text>
</comment>
<dbReference type="InterPro" id="IPR001296">
    <property type="entry name" value="Glyco_trans_1"/>
</dbReference>
<dbReference type="EMBL" id="SOZE01000001">
    <property type="protein sequence ID" value="TFF40871.1"/>
    <property type="molecule type" value="Genomic_DNA"/>
</dbReference>
<dbReference type="Proteomes" id="UP000297540">
    <property type="component" value="Unassembled WGS sequence"/>
</dbReference>
<reference evidence="2 3" key="1">
    <citation type="journal article" date="2017" name="Int. J. Syst. Evol. Microbiol.">
        <title>Mucilaginibacterpsychrotolerans sp. nov., isolated from peatlands.</title>
        <authorList>
            <person name="Deng Y."/>
            <person name="Shen L."/>
            <person name="Xu B."/>
            <person name="Liu Y."/>
            <person name="Gu Z."/>
            <person name="Liu H."/>
            <person name="Zhou Y."/>
        </authorList>
    </citation>
    <scope>NUCLEOTIDE SEQUENCE [LARGE SCALE GENOMIC DNA]</scope>
    <source>
        <strain evidence="2 3">NH7-4</strain>
    </source>
</reference>
<evidence type="ECO:0000313" key="2">
    <source>
        <dbReference type="EMBL" id="TFF40871.1"/>
    </source>
</evidence>
<dbReference type="Pfam" id="PF00534">
    <property type="entry name" value="Glycos_transf_1"/>
    <property type="match status" value="1"/>
</dbReference>
<dbReference type="AlphaFoldDB" id="A0A4Y8SQI0"/>
<sequence>MQLAKRIRIALSYTYNELWIGGSYYIENLINALDTLPDAEKPHIVILAANQTDVRVAQNKLSYPYISFQLSSGESNRLFRFVNKVANRLLKTTVFNQKIKGLDAAFPYYECVQQSLATKKIYWIADFQESFAPEFFTAEAIDTIKKHQHTIQSSAETLILSSEDALAHFKALYPGHTVKLHVLPFAVTHPPYQQLDIASLLHKHQLPTRFFICPNQFWKHKNQLTVLKAVDKLKKQGTEIMVAFTGKTIDYRHPDYFASLEKYVADNDMAGNIKFLGFIDRKEQLKLMAESIAIIQPSFFEGWSTVVEDAKAMNKALIASAINVHQEQLAGSSAQFFAPNDMDELVNLLNKATNEPALPPLYKSDAYQSHIEKFGRNFLIVCKS</sequence>
<evidence type="ECO:0000259" key="1">
    <source>
        <dbReference type="Pfam" id="PF00534"/>
    </source>
</evidence>
<proteinExistence type="predicted"/>